<gene>
    <name evidence="1" type="ORF">RRG08_049806</name>
</gene>
<keyword evidence="2" id="KW-1185">Reference proteome</keyword>
<dbReference type="EMBL" id="JAWDGP010001378">
    <property type="protein sequence ID" value="KAK3792347.1"/>
    <property type="molecule type" value="Genomic_DNA"/>
</dbReference>
<dbReference type="Proteomes" id="UP001283361">
    <property type="component" value="Unassembled WGS sequence"/>
</dbReference>
<organism evidence="1 2">
    <name type="scientific">Elysia crispata</name>
    <name type="common">lettuce slug</name>
    <dbReference type="NCBI Taxonomy" id="231223"/>
    <lineage>
        <taxon>Eukaryota</taxon>
        <taxon>Metazoa</taxon>
        <taxon>Spiralia</taxon>
        <taxon>Lophotrochozoa</taxon>
        <taxon>Mollusca</taxon>
        <taxon>Gastropoda</taxon>
        <taxon>Heterobranchia</taxon>
        <taxon>Euthyneura</taxon>
        <taxon>Panpulmonata</taxon>
        <taxon>Sacoglossa</taxon>
        <taxon>Placobranchoidea</taxon>
        <taxon>Plakobranchidae</taxon>
        <taxon>Elysia</taxon>
    </lineage>
</organism>
<reference evidence="1" key="1">
    <citation type="journal article" date="2023" name="G3 (Bethesda)">
        <title>A reference genome for the long-term kleptoplast-retaining sea slug Elysia crispata morphotype clarki.</title>
        <authorList>
            <person name="Eastman K.E."/>
            <person name="Pendleton A.L."/>
            <person name="Shaikh M.A."/>
            <person name="Suttiyut T."/>
            <person name="Ogas R."/>
            <person name="Tomko P."/>
            <person name="Gavelis G."/>
            <person name="Widhalm J.R."/>
            <person name="Wisecaver J.H."/>
        </authorList>
    </citation>
    <scope>NUCLEOTIDE SEQUENCE</scope>
    <source>
        <strain evidence="1">ECLA1</strain>
    </source>
</reference>
<protein>
    <submittedName>
        <fullName evidence="1">Uncharacterized protein</fullName>
    </submittedName>
</protein>
<sequence length="51" mass="5798">CVGLPDGYNVHSVFPTNPVLYVRCQDEYWMETLYCHGVGVTGYNAELRKCV</sequence>
<name>A0AAE1E377_9GAST</name>
<accession>A0AAE1E377</accession>
<feature type="non-terminal residue" evidence="1">
    <location>
        <position position="1"/>
    </location>
</feature>
<dbReference type="AlphaFoldDB" id="A0AAE1E377"/>
<comment type="caution">
    <text evidence="1">The sequence shown here is derived from an EMBL/GenBank/DDBJ whole genome shotgun (WGS) entry which is preliminary data.</text>
</comment>
<evidence type="ECO:0000313" key="1">
    <source>
        <dbReference type="EMBL" id="KAK3792347.1"/>
    </source>
</evidence>
<evidence type="ECO:0000313" key="2">
    <source>
        <dbReference type="Proteomes" id="UP001283361"/>
    </source>
</evidence>
<proteinExistence type="predicted"/>